<gene>
    <name evidence="6" type="ORF">H9808_07055</name>
</gene>
<name>A0A9D2G3A7_9LACT</name>
<dbReference type="EC" id="3.1.21.-" evidence="6"/>
<accession>A0A9D2G3A7</accession>
<dbReference type="Gene3D" id="3.90.220.20">
    <property type="entry name" value="DNA methylase specificity domains"/>
    <property type="match status" value="2"/>
</dbReference>
<dbReference type="GO" id="GO:0003677">
    <property type="term" value="F:DNA binding"/>
    <property type="evidence" value="ECO:0007669"/>
    <property type="project" value="UniProtKB-KW"/>
</dbReference>
<dbReference type="GO" id="GO:0016787">
    <property type="term" value="F:hydrolase activity"/>
    <property type="evidence" value="ECO:0007669"/>
    <property type="project" value="UniProtKB-KW"/>
</dbReference>
<evidence type="ECO:0000256" key="3">
    <source>
        <dbReference type="ARBA" id="ARBA00023125"/>
    </source>
</evidence>
<dbReference type="Proteomes" id="UP000824106">
    <property type="component" value="Unassembled WGS sequence"/>
</dbReference>
<keyword evidence="4" id="KW-0175">Coiled coil</keyword>
<dbReference type="EMBL" id="DXAZ01000115">
    <property type="protein sequence ID" value="HIZ71501.1"/>
    <property type="molecule type" value="Genomic_DNA"/>
</dbReference>
<keyword evidence="6" id="KW-0255">Endonuclease</keyword>
<protein>
    <submittedName>
        <fullName evidence="6">Restriction endonuclease subunit S</fullName>
        <ecNumber evidence="6">3.1.21.-</ecNumber>
    </submittedName>
</protein>
<proteinExistence type="inferred from homology"/>
<keyword evidence="6" id="KW-0378">Hydrolase</keyword>
<evidence type="ECO:0000256" key="2">
    <source>
        <dbReference type="ARBA" id="ARBA00022747"/>
    </source>
</evidence>
<dbReference type="InterPro" id="IPR052021">
    <property type="entry name" value="Type-I_RS_S_subunit"/>
</dbReference>
<reference evidence="6" key="2">
    <citation type="submission" date="2021-04" db="EMBL/GenBank/DDBJ databases">
        <authorList>
            <person name="Gilroy R."/>
        </authorList>
    </citation>
    <scope>NUCLEOTIDE SEQUENCE</scope>
    <source>
        <strain evidence="6">CHK169-4300</strain>
    </source>
</reference>
<feature type="domain" description="Type I restriction modification DNA specificity" evidence="5">
    <location>
        <begin position="156"/>
        <end position="335"/>
    </location>
</feature>
<dbReference type="SUPFAM" id="SSF116734">
    <property type="entry name" value="DNA methylase specificity domain"/>
    <property type="match status" value="2"/>
</dbReference>
<comment type="caution">
    <text evidence="6">The sequence shown here is derived from an EMBL/GenBank/DDBJ whole genome shotgun (WGS) entry which is preliminary data.</text>
</comment>
<evidence type="ECO:0000256" key="4">
    <source>
        <dbReference type="SAM" id="Coils"/>
    </source>
</evidence>
<evidence type="ECO:0000313" key="6">
    <source>
        <dbReference type="EMBL" id="HIZ71501.1"/>
    </source>
</evidence>
<keyword evidence="3" id="KW-0238">DNA-binding</keyword>
<dbReference type="AlphaFoldDB" id="A0A9D2G3A7"/>
<comment type="similarity">
    <text evidence="1">Belongs to the type-I restriction system S methylase family.</text>
</comment>
<evidence type="ECO:0000256" key="1">
    <source>
        <dbReference type="ARBA" id="ARBA00010923"/>
    </source>
</evidence>
<reference evidence="6" key="1">
    <citation type="journal article" date="2021" name="PeerJ">
        <title>Extensive microbial diversity within the chicken gut microbiome revealed by metagenomics and culture.</title>
        <authorList>
            <person name="Gilroy R."/>
            <person name="Ravi A."/>
            <person name="Getino M."/>
            <person name="Pursley I."/>
            <person name="Horton D.L."/>
            <person name="Alikhan N.F."/>
            <person name="Baker D."/>
            <person name="Gharbi K."/>
            <person name="Hall N."/>
            <person name="Watson M."/>
            <person name="Adriaenssens E.M."/>
            <person name="Foster-Nyarko E."/>
            <person name="Jarju S."/>
            <person name="Secka A."/>
            <person name="Antonio M."/>
            <person name="Oren A."/>
            <person name="Chaudhuri R.R."/>
            <person name="La Ragione R."/>
            <person name="Hildebrand F."/>
            <person name="Pallen M.J."/>
        </authorList>
    </citation>
    <scope>NUCLEOTIDE SEQUENCE</scope>
    <source>
        <strain evidence="6">CHK169-4300</strain>
    </source>
</reference>
<dbReference type="GO" id="GO:0004519">
    <property type="term" value="F:endonuclease activity"/>
    <property type="evidence" value="ECO:0007669"/>
    <property type="project" value="UniProtKB-KW"/>
</dbReference>
<dbReference type="Gene3D" id="1.10.287.1120">
    <property type="entry name" value="Bipartite methylase S protein"/>
    <property type="match status" value="1"/>
</dbReference>
<sequence>INYNKYITSEAIENSATKLIEKDSILIVTRVGLGKLAINKKAVCTSQDFANLKLNNSDNKFISYVLKDEKNEIYRRSRGTTIKGITNEDLKSIQLNIPVYKEQQKIGDLFEKLDQAISLQQQVLEATKDYKQSMLQKMFPKKGEKVPEIRYKDFKEKWKLIKLKELGTFYNGLSGKNKTSFIDGNKKYIQYLNIFNNTIIDDSFTDYAYVKIDTVEKQNQVKYGDILFTQSSETLEEIGYNSVYLGKQEIYLNSFSFGLSILQDNIDPIFIGYLLRTSDMRKSIMKEGQGATRINLSSNRLKNIIISVPSLEEQQKIGSFFKTLDEKIEQEEKKLEIYKSMKKALMQRMFV</sequence>
<dbReference type="InterPro" id="IPR000055">
    <property type="entry name" value="Restrct_endonuc_typeI_TRD"/>
</dbReference>
<evidence type="ECO:0000259" key="5">
    <source>
        <dbReference type="Pfam" id="PF01420"/>
    </source>
</evidence>
<dbReference type="GO" id="GO:0009307">
    <property type="term" value="P:DNA restriction-modification system"/>
    <property type="evidence" value="ECO:0007669"/>
    <property type="project" value="UniProtKB-KW"/>
</dbReference>
<evidence type="ECO:0000313" key="7">
    <source>
        <dbReference type="Proteomes" id="UP000824106"/>
    </source>
</evidence>
<dbReference type="PANTHER" id="PTHR30408:SF12">
    <property type="entry name" value="TYPE I RESTRICTION ENZYME MJAVIII SPECIFICITY SUBUNIT"/>
    <property type="match status" value="1"/>
</dbReference>
<dbReference type="PANTHER" id="PTHR30408">
    <property type="entry name" value="TYPE-1 RESTRICTION ENZYME ECOKI SPECIFICITY PROTEIN"/>
    <property type="match status" value="1"/>
</dbReference>
<dbReference type="Pfam" id="PF01420">
    <property type="entry name" value="Methylase_S"/>
    <property type="match status" value="2"/>
</dbReference>
<keyword evidence="2" id="KW-0680">Restriction system</keyword>
<feature type="coiled-coil region" evidence="4">
    <location>
        <begin position="321"/>
        <end position="348"/>
    </location>
</feature>
<organism evidence="6 7">
    <name type="scientific">Candidatus Atopostipes pullistercoris</name>
    <dbReference type="NCBI Taxonomy" id="2838467"/>
    <lineage>
        <taxon>Bacteria</taxon>
        <taxon>Bacillati</taxon>
        <taxon>Bacillota</taxon>
        <taxon>Bacilli</taxon>
        <taxon>Lactobacillales</taxon>
        <taxon>Carnobacteriaceae</taxon>
        <taxon>Atopostipes</taxon>
    </lineage>
</organism>
<feature type="non-terminal residue" evidence="6">
    <location>
        <position position="1"/>
    </location>
</feature>
<feature type="domain" description="Type I restriction modification DNA specificity" evidence="5">
    <location>
        <begin position="6"/>
        <end position="125"/>
    </location>
</feature>
<dbReference type="InterPro" id="IPR044946">
    <property type="entry name" value="Restrct_endonuc_typeI_TRD_sf"/>
</dbReference>
<keyword evidence="6" id="KW-0540">Nuclease</keyword>